<feature type="compositionally biased region" description="Basic and acidic residues" evidence="1">
    <location>
        <begin position="255"/>
        <end position="269"/>
    </location>
</feature>
<accession>A0AAU9J383</accession>
<keyword evidence="5" id="KW-1185">Reference proteome</keyword>
<dbReference type="PROSITE" id="PS50090">
    <property type="entry name" value="MYB_LIKE"/>
    <property type="match status" value="1"/>
</dbReference>
<dbReference type="EMBL" id="CAJZBQ010000032">
    <property type="protein sequence ID" value="CAG9322628.1"/>
    <property type="molecule type" value="Genomic_DNA"/>
</dbReference>
<dbReference type="InterPro" id="IPR001005">
    <property type="entry name" value="SANT/Myb"/>
</dbReference>
<protein>
    <recommendedName>
        <fullName evidence="6">DNA-binding protein RAP1</fullName>
    </recommendedName>
</protein>
<gene>
    <name evidence="4" type="ORF">BSTOLATCC_MIC31751</name>
</gene>
<evidence type="ECO:0000313" key="5">
    <source>
        <dbReference type="Proteomes" id="UP001162131"/>
    </source>
</evidence>
<sequence length="513" mass="60126">MGKKIFKLHEKRLIFFMKPSPEANKLKKLVYDHGGILYKTKRKPEYIALAPHDVDYVLPQNQKYPVYSFRFIYDSIRERKLLDVDSYELRRLNKKRLQYTREDEEKMIEYVKTTVGNPNNRIFWAGLADKGINHSDESLRYHWTRIMTGINKEEAERISSKNLKIKYEIIKPDEAETPKKSQSQFVLESLKSEQNFLSENENRTPSLAKCFENQFKRKRETSIEGMKKIREIDSCEKERSKKSQTKAIIKEIRVQNTKGIDHKESERSRQSQNKIPSNNLDLKARAYDELESISVTPISKKFSQTILCNSSNQEMQARGKSKIISQKSIEKENIHPNENIENPITEKKDFHFRPPLQSVVAEEEQLNNYVEINQSNSINKEILSDLESKTIEKPNIHLPASILRKNSPKIKEINQSCKIQKANEQYDFHDMFPKKEDFLVTFNNQTRTVHDLRPLRLLSNDYDIDNQFLKLVKLCQKISKKNLTEKEVISALESKDGVVADTVSYFLAQKIVM</sequence>
<evidence type="ECO:0000256" key="1">
    <source>
        <dbReference type="SAM" id="MobiDB-lite"/>
    </source>
</evidence>
<evidence type="ECO:0008006" key="6">
    <source>
        <dbReference type="Google" id="ProtNLM"/>
    </source>
</evidence>
<reference evidence="4" key="1">
    <citation type="submission" date="2021-09" db="EMBL/GenBank/DDBJ databases">
        <authorList>
            <consortium name="AG Swart"/>
            <person name="Singh M."/>
            <person name="Singh A."/>
            <person name="Seah K."/>
            <person name="Emmerich C."/>
        </authorList>
    </citation>
    <scope>NUCLEOTIDE SEQUENCE</scope>
    <source>
        <strain evidence="4">ATCC30299</strain>
    </source>
</reference>
<organism evidence="4 5">
    <name type="scientific">Blepharisma stoltei</name>
    <dbReference type="NCBI Taxonomy" id="1481888"/>
    <lineage>
        <taxon>Eukaryota</taxon>
        <taxon>Sar</taxon>
        <taxon>Alveolata</taxon>
        <taxon>Ciliophora</taxon>
        <taxon>Postciliodesmatophora</taxon>
        <taxon>Heterotrichea</taxon>
        <taxon>Heterotrichida</taxon>
        <taxon>Blepharismidae</taxon>
        <taxon>Blepharisma</taxon>
    </lineage>
</organism>
<dbReference type="SUPFAM" id="SSF52113">
    <property type="entry name" value="BRCT domain"/>
    <property type="match status" value="1"/>
</dbReference>
<proteinExistence type="predicted"/>
<dbReference type="InterPro" id="IPR001357">
    <property type="entry name" value="BRCT_dom"/>
</dbReference>
<dbReference type="AlphaFoldDB" id="A0AAU9J383"/>
<dbReference type="PROSITE" id="PS50172">
    <property type="entry name" value="BRCT"/>
    <property type="match status" value="1"/>
</dbReference>
<name>A0AAU9J383_9CILI</name>
<dbReference type="Proteomes" id="UP001162131">
    <property type="component" value="Unassembled WGS sequence"/>
</dbReference>
<feature type="compositionally biased region" description="Polar residues" evidence="1">
    <location>
        <begin position="270"/>
        <end position="279"/>
    </location>
</feature>
<feature type="domain" description="Myb-like" evidence="2">
    <location>
        <begin position="91"/>
        <end position="147"/>
    </location>
</feature>
<dbReference type="SUPFAM" id="SSF46689">
    <property type="entry name" value="Homeodomain-like"/>
    <property type="match status" value="1"/>
</dbReference>
<evidence type="ECO:0000313" key="4">
    <source>
        <dbReference type="EMBL" id="CAG9322628.1"/>
    </source>
</evidence>
<dbReference type="InterPro" id="IPR009057">
    <property type="entry name" value="Homeodomain-like_sf"/>
</dbReference>
<evidence type="ECO:0000259" key="3">
    <source>
        <dbReference type="PROSITE" id="PS50172"/>
    </source>
</evidence>
<dbReference type="Pfam" id="PF16589">
    <property type="entry name" value="BRCT_2"/>
    <property type="match status" value="1"/>
</dbReference>
<dbReference type="InterPro" id="IPR036420">
    <property type="entry name" value="BRCT_dom_sf"/>
</dbReference>
<feature type="region of interest" description="Disordered" evidence="1">
    <location>
        <begin position="255"/>
        <end position="279"/>
    </location>
</feature>
<dbReference type="Gene3D" id="3.40.50.10190">
    <property type="entry name" value="BRCT domain"/>
    <property type="match status" value="1"/>
</dbReference>
<evidence type="ECO:0000259" key="2">
    <source>
        <dbReference type="PROSITE" id="PS50090"/>
    </source>
</evidence>
<feature type="domain" description="BRCT" evidence="3">
    <location>
        <begin position="1"/>
        <end position="89"/>
    </location>
</feature>
<comment type="caution">
    <text evidence="4">The sequence shown here is derived from an EMBL/GenBank/DDBJ whole genome shotgun (WGS) entry which is preliminary data.</text>
</comment>